<dbReference type="Proteomes" id="UP001163823">
    <property type="component" value="Chromosome 10"/>
</dbReference>
<keyword evidence="3" id="KW-1185">Reference proteome</keyword>
<evidence type="ECO:0000313" key="2">
    <source>
        <dbReference type="EMBL" id="KAJ7954648.1"/>
    </source>
</evidence>
<feature type="chain" id="PRO_5042029781" description="Secreted protein" evidence="1">
    <location>
        <begin position="18"/>
        <end position="70"/>
    </location>
</feature>
<proteinExistence type="predicted"/>
<organism evidence="2 3">
    <name type="scientific">Quillaja saponaria</name>
    <name type="common">Soap bark tree</name>
    <dbReference type="NCBI Taxonomy" id="32244"/>
    <lineage>
        <taxon>Eukaryota</taxon>
        <taxon>Viridiplantae</taxon>
        <taxon>Streptophyta</taxon>
        <taxon>Embryophyta</taxon>
        <taxon>Tracheophyta</taxon>
        <taxon>Spermatophyta</taxon>
        <taxon>Magnoliopsida</taxon>
        <taxon>eudicotyledons</taxon>
        <taxon>Gunneridae</taxon>
        <taxon>Pentapetalae</taxon>
        <taxon>rosids</taxon>
        <taxon>fabids</taxon>
        <taxon>Fabales</taxon>
        <taxon>Quillajaceae</taxon>
        <taxon>Quillaja</taxon>
    </lineage>
</organism>
<dbReference type="AlphaFoldDB" id="A0AAD7LAQ7"/>
<dbReference type="KEGG" id="qsa:O6P43_026201"/>
<feature type="signal peptide" evidence="1">
    <location>
        <begin position="1"/>
        <end position="17"/>
    </location>
</feature>
<dbReference type="EMBL" id="JARAOO010000010">
    <property type="protein sequence ID" value="KAJ7954648.1"/>
    <property type="molecule type" value="Genomic_DNA"/>
</dbReference>
<evidence type="ECO:0000256" key="1">
    <source>
        <dbReference type="SAM" id="SignalP"/>
    </source>
</evidence>
<sequence length="70" mass="7897">MEKKPVALFFMLLLVLAKKQRRESVTHQAVNTTVHVYTTKGVQVYARMLKVFWVGSAMENSNASVQGTVK</sequence>
<protein>
    <recommendedName>
        <fullName evidence="4">Secreted protein</fullName>
    </recommendedName>
</protein>
<reference evidence="2" key="1">
    <citation type="journal article" date="2023" name="Science">
        <title>Elucidation of the pathway for biosynthesis of saponin adjuvants from the soapbark tree.</title>
        <authorList>
            <person name="Reed J."/>
            <person name="Orme A."/>
            <person name="El-Demerdash A."/>
            <person name="Owen C."/>
            <person name="Martin L.B.B."/>
            <person name="Misra R.C."/>
            <person name="Kikuchi S."/>
            <person name="Rejzek M."/>
            <person name="Martin A.C."/>
            <person name="Harkess A."/>
            <person name="Leebens-Mack J."/>
            <person name="Louveau T."/>
            <person name="Stephenson M.J."/>
            <person name="Osbourn A."/>
        </authorList>
    </citation>
    <scope>NUCLEOTIDE SEQUENCE</scope>
    <source>
        <strain evidence="2">S10</strain>
    </source>
</reference>
<comment type="caution">
    <text evidence="2">The sequence shown here is derived from an EMBL/GenBank/DDBJ whole genome shotgun (WGS) entry which is preliminary data.</text>
</comment>
<gene>
    <name evidence="2" type="ORF">O6P43_026201</name>
</gene>
<keyword evidence="1" id="KW-0732">Signal</keyword>
<evidence type="ECO:0008006" key="4">
    <source>
        <dbReference type="Google" id="ProtNLM"/>
    </source>
</evidence>
<name>A0AAD7LAQ7_QUISA</name>
<evidence type="ECO:0000313" key="3">
    <source>
        <dbReference type="Proteomes" id="UP001163823"/>
    </source>
</evidence>
<accession>A0AAD7LAQ7</accession>